<dbReference type="GO" id="GO:0000379">
    <property type="term" value="P:tRNA-type intron splice site recognition and cleavage"/>
    <property type="evidence" value="ECO:0007669"/>
    <property type="project" value="TreeGrafter"/>
</dbReference>
<dbReference type="InterPro" id="IPR024336">
    <property type="entry name" value="tRNA_splic_suSen54_N"/>
</dbReference>
<name>A0AAD5QXI0_PARTN</name>
<keyword evidence="6" id="KW-1185">Reference proteome</keyword>
<dbReference type="EMBL" id="JAHQIW010004834">
    <property type="protein sequence ID" value="KAJ1363941.1"/>
    <property type="molecule type" value="Genomic_DNA"/>
</dbReference>
<evidence type="ECO:0000256" key="2">
    <source>
        <dbReference type="ARBA" id="ARBA00022694"/>
    </source>
</evidence>
<dbReference type="InterPro" id="IPR024337">
    <property type="entry name" value="tRNA_splic_suSen54"/>
</dbReference>
<proteinExistence type="inferred from homology"/>
<gene>
    <name evidence="5" type="ORF">KIN20_023909</name>
</gene>
<feature type="region of interest" description="Disordered" evidence="3">
    <location>
        <begin position="1"/>
        <end position="47"/>
    </location>
</feature>
<dbReference type="PANTHER" id="PTHR21027">
    <property type="entry name" value="TRNA-SPLICING ENDONUCLEASE SUBUNIT SEN54"/>
    <property type="match status" value="1"/>
</dbReference>
<comment type="caution">
    <text evidence="5">The sequence shown here is derived from an EMBL/GenBank/DDBJ whole genome shotgun (WGS) entry which is preliminary data.</text>
</comment>
<dbReference type="Pfam" id="PF12928">
    <property type="entry name" value="tRNA_int_end_N2"/>
    <property type="match status" value="1"/>
</dbReference>
<dbReference type="GO" id="GO:0000214">
    <property type="term" value="C:tRNA-intron endonuclease complex"/>
    <property type="evidence" value="ECO:0007669"/>
    <property type="project" value="TreeGrafter"/>
</dbReference>
<evidence type="ECO:0000313" key="6">
    <source>
        <dbReference type="Proteomes" id="UP001196413"/>
    </source>
</evidence>
<protein>
    <recommendedName>
        <fullName evidence="4">tRNA-splicing endonuclease subunit Sen54 N-terminal domain-containing protein</fullName>
    </recommendedName>
</protein>
<dbReference type="Proteomes" id="UP001196413">
    <property type="component" value="Unassembled WGS sequence"/>
</dbReference>
<evidence type="ECO:0000256" key="1">
    <source>
        <dbReference type="ARBA" id="ARBA00005736"/>
    </source>
</evidence>
<reference evidence="5" key="1">
    <citation type="submission" date="2021-06" db="EMBL/GenBank/DDBJ databases">
        <title>Parelaphostrongylus tenuis whole genome reference sequence.</title>
        <authorList>
            <person name="Garwood T.J."/>
            <person name="Larsen P.A."/>
            <person name="Fountain-Jones N.M."/>
            <person name="Garbe J.R."/>
            <person name="Macchietto M.G."/>
            <person name="Kania S.A."/>
            <person name="Gerhold R.W."/>
            <person name="Richards J.E."/>
            <person name="Wolf T.M."/>
        </authorList>
    </citation>
    <scope>NUCLEOTIDE SEQUENCE</scope>
    <source>
        <strain evidence="5">MNPRO001-30</strain>
        <tissue evidence="5">Meninges</tissue>
    </source>
</reference>
<feature type="domain" description="tRNA-splicing endonuclease subunit Sen54 N-terminal" evidence="4">
    <location>
        <begin position="58"/>
        <end position="107"/>
    </location>
</feature>
<feature type="compositionally biased region" description="Basic and acidic residues" evidence="3">
    <location>
        <begin position="1"/>
        <end position="43"/>
    </location>
</feature>
<comment type="similarity">
    <text evidence="1">Belongs to the SEN54 family.</text>
</comment>
<evidence type="ECO:0000259" key="4">
    <source>
        <dbReference type="Pfam" id="PF12928"/>
    </source>
</evidence>
<accession>A0AAD5QXI0</accession>
<evidence type="ECO:0000256" key="3">
    <source>
        <dbReference type="SAM" id="MobiDB-lite"/>
    </source>
</evidence>
<organism evidence="5 6">
    <name type="scientific">Parelaphostrongylus tenuis</name>
    <name type="common">Meningeal worm</name>
    <dbReference type="NCBI Taxonomy" id="148309"/>
    <lineage>
        <taxon>Eukaryota</taxon>
        <taxon>Metazoa</taxon>
        <taxon>Ecdysozoa</taxon>
        <taxon>Nematoda</taxon>
        <taxon>Chromadorea</taxon>
        <taxon>Rhabditida</taxon>
        <taxon>Rhabditina</taxon>
        <taxon>Rhabditomorpha</taxon>
        <taxon>Strongyloidea</taxon>
        <taxon>Metastrongylidae</taxon>
        <taxon>Parelaphostrongylus</taxon>
    </lineage>
</organism>
<dbReference type="PANTHER" id="PTHR21027:SF1">
    <property type="entry name" value="TRNA-SPLICING ENDONUCLEASE SUBUNIT SEN54"/>
    <property type="match status" value="1"/>
</dbReference>
<keyword evidence="2" id="KW-0819">tRNA processing</keyword>
<sequence>MTKQSPKDPLVDIAKKPRLDLDTKAELPYEENNKDKRAQREVRSIASGNSSKGCRRFLNSIIHMTYNRQHSVFEVTKRSLKCLNIMGVPMKNGGHILFPEEAVYLIEHHNAYATDEGHLLTLHGGYRILQECGVSMHKYRAYSALRHAGFAVLRPNRHSVHSLQLHEEQPSRQIDDPSRNRLSYSEDLLNMFPTMRHNRLFMPPLHLNQNIIPIEALDDFVLNPCVYKFTRKSCRDFRRHIRPPSWPCFDRIRRYASSWTHFALLRSEILNRTTPSSRFSLDSSESDRCYDFDVYLIDRFTHSIPSPPAFVVICFGSRDGAMNCTYVHRSAERSTLVLSIFDSGHVSFIEISGKPIDLKQYLKDLTAKSVKKS</sequence>
<dbReference type="AlphaFoldDB" id="A0AAD5QXI0"/>
<evidence type="ECO:0000313" key="5">
    <source>
        <dbReference type="EMBL" id="KAJ1363941.1"/>
    </source>
</evidence>